<evidence type="ECO:0000259" key="4">
    <source>
        <dbReference type="PROSITE" id="PS50830"/>
    </source>
</evidence>
<evidence type="ECO:0000313" key="5">
    <source>
        <dbReference type="EMBL" id="BBA33445.1"/>
    </source>
</evidence>
<dbReference type="PROSITE" id="PS01284">
    <property type="entry name" value="TNASE_2"/>
    <property type="match status" value="1"/>
</dbReference>
<dbReference type="InterPro" id="IPR016071">
    <property type="entry name" value="Staphylococal_nuclease_OB-fold"/>
</dbReference>
<dbReference type="Gene3D" id="2.40.50.90">
    <property type="match status" value="1"/>
</dbReference>
<dbReference type="PANTHER" id="PTHR12302:SF3">
    <property type="entry name" value="SERINE_THREONINE-PROTEIN KINASE 31"/>
    <property type="match status" value="1"/>
</dbReference>
<dbReference type="OrthoDB" id="7062774at2"/>
<keyword evidence="1" id="KW-0540">Nuclease</keyword>
<dbReference type="SMART" id="SM00318">
    <property type="entry name" value="SNc"/>
    <property type="match status" value="1"/>
</dbReference>
<dbReference type="Pfam" id="PF13511">
    <property type="entry name" value="DUF4124"/>
    <property type="match status" value="1"/>
</dbReference>
<dbReference type="EMBL" id="AP017928">
    <property type="protein sequence ID" value="BBA33445.1"/>
    <property type="molecule type" value="Genomic_DNA"/>
</dbReference>
<reference evidence="5 6" key="1">
    <citation type="submission" date="2016-12" db="EMBL/GenBank/DDBJ databases">
        <title>Genome sequencing of Methylocaldum marinum.</title>
        <authorList>
            <person name="Takeuchi M."/>
            <person name="Kamagata Y."/>
            <person name="Hiraoka S."/>
            <person name="Oshima K."/>
            <person name="Hattori M."/>
            <person name="Iwasaki W."/>
        </authorList>
    </citation>
    <scope>NUCLEOTIDE SEQUENCE [LARGE SCALE GENOMIC DNA]</scope>
    <source>
        <strain evidence="5 6">S8</strain>
    </source>
</reference>
<dbReference type="RefSeq" id="WP_119629049.1">
    <property type="nucleotide sequence ID" value="NZ_AP017928.1"/>
</dbReference>
<dbReference type="SUPFAM" id="SSF50199">
    <property type="entry name" value="Staphylococcal nuclease"/>
    <property type="match status" value="1"/>
</dbReference>
<dbReference type="PROSITE" id="PS50830">
    <property type="entry name" value="TNASE_3"/>
    <property type="match status" value="1"/>
</dbReference>
<dbReference type="GO" id="GO:0004519">
    <property type="term" value="F:endonuclease activity"/>
    <property type="evidence" value="ECO:0007669"/>
    <property type="project" value="UniProtKB-KW"/>
</dbReference>
<dbReference type="Pfam" id="PF00565">
    <property type="entry name" value="SNase"/>
    <property type="match status" value="1"/>
</dbReference>
<organism evidence="5 6">
    <name type="scientific">Methylocaldum marinum</name>
    <dbReference type="NCBI Taxonomy" id="1432792"/>
    <lineage>
        <taxon>Bacteria</taxon>
        <taxon>Pseudomonadati</taxon>
        <taxon>Pseudomonadota</taxon>
        <taxon>Gammaproteobacteria</taxon>
        <taxon>Methylococcales</taxon>
        <taxon>Methylococcaceae</taxon>
        <taxon>Methylocaldum</taxon>
    </lineage>
</organism>
<feature type="domain" description="TNase-like" evidence="4">
    <location>
        <begin position="59"/>
        <end position="188"/>
    </location>
</feature>
<dbReference type="Proteomes" id="UP000266313">
    <property type="component" value="Chromosome"/>
</dbReference>
<dbReference type="GO" id="GO:0016787">
    <property type="term" value="F:hydrolase activity"/>
    <property type="evidence" value="ECO:0007669"/>
    <property type="project" value="UniProtKB-KW"/>
</dbReference>
<dbReference type="PANTHER" id="PTHR12302">
    <property type="entry name" value="EBNA2 BINDING PROTEIN P100"/>
    <property type="match status" value="1"/>
</dbReference>
<evidence type="ECO:0000256" key="3">
    <source>
        <dbReference type="ARBA" id="ARBA00022801"/>
    </source>
</evidence>
<dbReference type="InterPro" id="IPR035437">
    <property type="entry name" value="SNase_OB-fold_sf"/>
</dbReference>
<dbReference type="InterPro" id="IPR025392">
    <property type="entry name" value="DUF4124"/>
</dbReference>
<dbReference type="KEGG" id="mmai:sS8_1485"/>
<dbReference type="AlphaFoldDB" id="A0A250KP45"/>
<evidence type="ECO:0000256" key="2">
    <source>
        <dbReference type="ARBA" id="ARBA00022759"/>
    </source>
</evidence>
<sequence>MKDSLLVRLHTQIAVFAALLVLCGPIEGKDVFRWADATGRIHYSDHAVQGAVRMDIDTAPVVHRVKLVFDGDTFLLDNGEKVRLLGINTPEVDSPKKMGEAGGEEAKQWLQSRLTGRMVRLEQDRELRDKYGRMLAHVFTENREHVNLTLVDAGLAFVDIHPPNLKFAEALTRAQNRAEQARRGIWGMPEYRAKSVGALIARPRLRGWQRLTGRPTGISSGRRYVRLKFSDRFEVRIAKKNLSLFPPLKTYLTQTVETRGWVSRRRGNYSIFVKHPSALVIRR</sequence>
<gene>
    <name evidence="5" type="ORF">sS8_1485</name>
</gene>
<dbReference type="GO" id="GO:0003676">
    <property type="term" value="F:nucleic acid binding"/>
    <property type="evidence" value="ECO:0007669"/>
    <property type="project" value="InterPro"/>
</dbReference>
<evidence type="ECO:0000256" key="1">
    <source>
        <dbReference type="ARBA" id="ARBA00022722"/>
    </source>
</evidence>
<protein>
    <submittedName>
        <fullName evidence="5">Micrococcal nuclease-like nuclease</fullName>
    </submittedName>
</protein>
<dbReference type="InterPro" id="IPR002071">
    <property type="entry name" value="Thermonucl_AS"/>
</dbReference>
<keyword evidence="6" id="KW-1185">Reference proteome</keyword>
<keyword evidence="3" id="KW-0378">Hydrolase</keyword>
<name>A0A250KP45_9GAMM</name>
<proteinExistence type="predicted"/>
<accession>A0A250KP45</accession>
<evidence type="ECO:0000313" key="6">
    <source>
        <dbReference type="Proteomes" id="UP000266313"/>
    </source>
</evidence>
<keyword evidence="2" id="KW-0255">Endonuclease</keyword>